<feature type="region of interest" description="Disordered" evidence="1">
    <location>
        <begin position="1"/>
        <end position="24"/>
    </location>
</feature>
<comment type="caution">
    <text evidence="2">The sequence shown here is derived from an EMBL/GenBank/DDBJ whole genome shotgun (WGS) entry which is preliminary data.</text>
</comment>
<feature type="compositionally biased region" description="Polar residues" evidence="1">
    <location>
        <begin position="11"/>
        <end position="24"/>
    </location>
</feature>
<evidence type="ECO:0000313" key="2">
    <source>
        <dbReference type="EMBL" id="CAA7040456.1"/>
    </source>
</evidence>
<proteinExistence type="predicted"/>
<protein>
    <submittedName>
        <fullName evidence="2">Uncharacterized protein</fullName>
    </submittedName>
</protein>
<accession>A0A6D2JL23</accession>
<evidence type="ECO:0000313" key="3">
    <source>
        <dbReference type="Proteomes" id="UP000467841"/>
    </source>
</evidence>
<keyword evidence="3" id="KW-1185">Reference proteome</keyword>
<gene>
    <name evidence="2" type="ORF">MERR_LOCUS27691</name>
</gene>
<dbReference type="Proteomes" id="UP000467841">
    <property type="component" value="Unassembled WGS sequence"/>
</dbReference>
<dbReference type="EMBL" id="CACVBM020001229">
    <property type="protein sequence ID" value="CAA7040456.1"/>
    <property type="molecule type" value="Genomic_DNA"/>
</dbReference>
<reference evidence="2" key="1">
    <citation type="submission" date="2020-01" db="EMBL/GenBank/DDBJ databases">
        <authorList>
            <person name="Mishra B."/>
        </authorList>
    </citation>
    <scope>NUCLEOTIDE SEQUENCE [LARGE SCALE GENOMIC DNA]</scope>
</reference>
<dbReference type="OrthoDB" id="10596895at2759"/>
<evidence type="ECO:0000256" key="1">
    <source>
        <dbReference type="SAM" id="MobiDB-lite"/>
    </source>
</evidence>
<dbReference type="AlphaFoldDB" id="A0A6D2JL23"/>
<name>A0A6D2JL23_9BRAS</name>
<sequence>MYQSLPRRGKSTPSEGVTEDFNFQNTEEKAQITSSNVTPPIINLEAHLADCTLSFTPPWKTKKKYLVGKEVMRDPAAFDDKTSGSAALLPDPLGNSEDIFLETPPQKENTRRKLADAIHYNVGEEFTDPAPNRCSGIDAGFPNNGGIGLRKGLRMVDHYGYEEIGPIYNDMASDSLRLAEIDLTYEDDSIYCGRLFKNKEHLK</sequence>
<organism evidence="2 3">
    <name type="scientific">Microthlaspi erraticum</name>
    <dbReference type="NCBI Taxonomy" id="1685480"/>
    <lineage>
        <taxon>Eukaryota</taxon>
        <taxon>Viridiplantae</taxon>
        <taxon>Streptophyta</taxon>
        <taxon>Embryophyta</taxon>
        <taxon>Tracheophyta</taxon>
        <taxon>Spermatophyta</taxon>
        <taxon>Magnoliopsida</taxon>
        <taxon>eudicotyledons</taxon>
        <taxon>Gunneridae</taxon>
        <taxon>Pentapetalae</taxon>
        <taxon>rosids</taxon>
        <taxon>malvids</taxon>
        <taxon>Brassicales</taxon>
        <taxon>Brassicaceae</taxon>
        <taxon>Coluteocarpeae</taxon>
        <taxon>Microthlaspi</taxon>
    </lineage>
</organism>